<evidence type="ECO:0000313" key="4">
    <source>
        <dbReference type="Proteomes" id="UP000249169"/>
    </source>
</evidence>
<keyword evidence="2" id="KW-0732">Signal</keyword>
<feature type="region of interest" description="Disordered" evidence="1">
    <location>
        <begin position="28"/>
        <end position="76"/>
    </location>
</feature>
<accession>A0A328C7I7</accession>
<reference evidence="3 4" key="1">
    <citation type="submission" date="2018-05" db="EMBL/GenBank/DDBJ databases">
        <title>Lujinxingia marina gen. nov. sp. nov., a new facultative anaerobic member of the class Deltaproteobacteria, and proposal of Lujinxingaceae fam. nov.</title>
        <authorList>
            <person name="Li C.-M."/>
        </authorList>
    </citation>
    <scope>NUCLEOTIDE SEQUENCE [LARGE SCALE GENOMIC DNA]</scope>
    <source>
        <strain evidence="3 4">B210</strain>
    </source>
</reference>
<sequence>MKPFRLPAILLLSLATLACQEPERIRDINTGFPGGSGLPATSSPGNRDTGADAEADASTDASADTDTTADAGCNLIPEQGPTPHQLPCCFTDQDCHRTGVFNASAMRCYASSCSEGGEGVCRVPPEQEQDCWTQADCPDNHRCIDAFIGTCDSPLSNEVPGVCQPL</sequence>
<evidence type="ECO:0000256" key="2">
    <source>
        <dbReference type="SAM" id="SignalP"/>
    </source>
</evidence>
<comment type="caution">
    <text evidence="3">The sequence shown here is derived from an EMBL/GenBank/DDBJ whole genome shotgun (WGS) entry which is preliminary data.</text>
</comment>
<dbReference type="EMBL" id="QHKO01000004">
    <property type="protein sequence ID" value="RAL22370.1"/>
    <property type="molecule type" value="Genomic_DNA"/>
</dbReference>
<evidence type="ECO:0000313" key="3">
    <source>
        <dbReference type="EMBL" id="RAL22370.1"/>
    </source>
</evidence>
<keyword evidence="4" id="KW-1185">Reference proteome</keyword>
<evidence type="ECO:0008006" key="5">
    <source>
        <dbReference type="Google" id="ProtNLM"/>
    </source>
</evidence>
<evidence type="ECO:0000256" key="1">
    <source>
        <dbReference type="SAM" id="MobiDB-lite"/>
    </source>
</evidence>
<dbReference type="RefSeq" id="WP_111729941.1">
    <property type="nucleotide sequence ID" value="NZ_QHKO01000004.1"/>
</dbReference>
<feature type="chain" id="PRO_5016460473" description="Dickkopf N-terminal cysteine-rich domain-containing protein" evidence="2">
    <location>
        <begin position="19"/>
        <end position="166"/>
    </location>
</feature>
<gene>
    <name evidence="3" type="ORF">DL240_11005</name>
</gene>
<feature type="compositionally biased region" description="Low complexity" evidence="1">
    <location>
        <begin position="58"/>
        <end position="72"/>
    </location>
</feature>
<dbReference type="PROSITE" id="PS51257">
    <property type="entry name" value="PROKAR_LIPOPROTEIN"/>
    <property type="match status" value="1"/>
</dbReference>
<proteinExistence type="predicted"/>
<dbReference type="Proteomes" id="UP000249169">
    <property type="component" value="Unassembled WGS sequence"/>
</dbReference>
<dbReference type="AlphaFoldDB" id="A0A328C7I7"/>
<dbReference type="OrthoDB" id="5515146at2"/>
<feature type="signal peptide" evidence="2">
    <location>
        <begin position="1"/>
        <end position="18"/>
    </location>
</feature>
<name>A0A328C7I7_9DELT</name>
<organism evidence="3 4">
    <name type="scientific">Lujinxingia litoralis</name>
    <dbReference type="NCBI Taxonomy" id="2211119"/>
    <lineage>
        <taxon>Bacteria</taxon>
        <taxon>Deltaproteobacteria</taxon>
        <taxon>Bradymonadales</taxon>
        <taxon>Lujinxingiaceae</taxon>
        <taxon>Lujinxingia</taxon>
    </lineage>
</organism>
<protein>
    <recommendedName>
        <fullName evidence="5">Dickkopf N-terminal cysteine-rich domain-containing protein</fullName>
    </recommendedName>
</protein>